<dbReference type="GO" id="GO:0035091">
    <property type="term" value="F:phosphatidylinositol binding"/>
    <property type="evidence" value="ECO:0007669"/>
    <property type="project" value="InterPro"/>
</dbReference>
<dbReference type="SUPFAM" id="SSF82282">
    <property type="entry name" value="Homocysteine S-methyltransferase"/>
    <property type="match status" value="1"/>
</dbReference>
<reference evidence="5" key="2">
    <citation type="submission" date="2020-08" db="EMBL/GenBank/DDBJ databases">
        <title>Plant Genome Project.</title>
        <authorList>
            <person name="Zhang R.-G."/>
        </authorList>
    </citation>
    <scope>NUCLEOTIDE SEQUENCE</scope>
    <source>
        <strain evidence="5">Huo1</strain>
        <tissue evidence="5">Leaf</tissue>
    </source>
</reference>
<dbReference type="GO" id="GO:0032259">
    <property type="term" value="P:methylation"/>
    <property type="evidence" value="ECO:0007669"/>
    <property type="project" value="UniProtKB-KW"/>
</dbReference>
<dbReference type="AlphaFoldDB" id="A0A8X8X6W4"/>
<organism evidence="5">
    <name type="scientific">Salvia splendens</name>
    <name type="common">Scarlet sage</name>
    <dbReference type="NCBI Taxonomy" id="180675"/>
    <lineage>
        <taxon>Eukaryota</taxon>
        <taxon>Viridiplantae</taxon>
        <taxon>Streptophyta</taxon>
        <taxon>Embryophyta</taxon>
        <taxon>Tracheophyta</taxon>
        <taxon>Spermatophyta</taxon>
        <taxon>Magnoliopsida</taxon>
        <taxon>eudicotyledons</taxon>
        <taxon>Gunneridae</taxon>
        <taxon>Pentapetalae</taxon>
        <taxon>asterids</taxon>
        <taxon>lamiids</taxon>
        <taxon>Lamiales</taxon>
        <taxon>Lamiaceae</taxon>
        <taxon>Nepetoideae</taxon>
        <taxon>Mentheae</taxon>
        <taxon>Salviinae</taxon>
        <taxon>Salvia</taxon>
        <taxon>Salvia subgen. Calosphace</taxon>
        <taxon>core Calosphace</taxon>
    </lineage>
</organism>
<keyword evidence="3" id="KW-0808">Transferase</keyword>
<gene>
    <name evidence="5" type="ORF">SASPL_134431</name>
</gene>
<proteinExistence type="inferred from homology"/>
<dbReference type="InterPro" id="IPR036589">
    <property type="entry name" value="HCY_dom_sf"/>
</dbReference>
<evidence type="ECO:0000256" key="2">
    <source>
        <dbReference type="ARBA" id="ARBA00022603"/>
    </source>
</evidence>
<sequence>MPSKCFDDDKFEVFTTRWRDAGASLISGCCRTSPCTVRAISKGVRFPLRNTENLGNLVTPPRSVAGSDSLELGNQITAQRFSAEQTKEAFDVARNSIELLNSVLSSSPPKDILQVLLLISLSQSNVLLLVVGRSLSSSL</sequence>
<dbReference type="EMBL" id="PNBA02000012">
    <property type="protein sequence ID" value="KAG6406820.1"/>
    <property type="molecule type" value="Genomic_DNA"/>
</dbReference>
<dbReference type="InterPro" id="IPR003726">
    <property type="entry name" value="HCY_dom"/>
</dbReference>
<evidence type="ECO:0000313" key="6">
    <source>
        <dbReference type="Proteomes" id="UP000298416"/>
    </source>
</evidence>
<evidence type="ECO:0000313" key="5">
    <source>
        <dbReference type="EMBL" id="KAG6406820.1"/>
    </source>
</evidence>
<dbReference type="GO" id="GO:0008168">
    <property type="term" value="F:methyltransferase activity"/>
    <property type="evidence" value="ECO:0007669"/>
    <property type="project" value="UniProtKB-KW"/>
</dbReference>
<keyword evidence="6" id="KW-1185">Reference proteome</keyword>
<reference evidence="5" key="1">
    <citation type="submission" date="2018-01" db="EMBL/GenBank/DDBJ databases">
        <authorList>
            <person name="Mao J.F."/>
        </authorList>
    </citation>
    <scope>NUCLEOTIDE SEQUENCE</scope>
    <source>
        <strain evidence="5">Huo1</strain>
        <tissue evidence="5">Leaf</tissue>
    </source>
</reference>
<dbReference type="GO" id="GO:0043328">
    <property type="term" value="P:protein transport to vacuole involved in ubiquitin-dependent protein catabolic process via the multivesicular body sorting pathway"/>
    <property type="evidence" value="ECO:0007669"/>
    <property type="project" value="InterPro"/>
</dbReference>
<dbReference type="PANTHER" id="PTHR46646">
    <property type="entry name" value="TOM1-LIKE PROTEIN 1"/>
    <property type="match status" value="1"/>
</dbReference>
<dbReference type="InterPro" id="IPR044836">
    <property type="entry name" value="TOL_plant"/>
</dbReference>
<comment type="caution">
    <text evidence="5">The sequence shown here is derived from an EMBL/GenBank/DDBJ whole genome shotgun (WGS) entry which is preliminary data.</text>
</comment>
<keyword evidence="2" id="KW-0489">Methyltransferase</keyword>
<dbReference type="GO" id="GO:0043130">
    <property type="term" value="F:ubiquitin binding"/>
    <property type="evidence" value="ECO:0007669"/>
    <property type="project" value="InterPro"/>
</dbReference>
<evidence type="ECO:0000259" key="4">
    <source>
        <dbReference type="Pfam" id="PF02574"/>
    </source>
</evidence>
<name>A0A8X8X6W4_SALSN</name>
<feature type="domain" description="Hcy-binding" evidence="4">
    <location>
        <begin position="10"/>
        <end position="42"/>
    </location>
</feature>
<dbReference type="Gene3D" id="3.20.20.330">
    <property type="entry name" value="Homocysteine-binding-like domain"/>
    <property type="match status" value="1"/>
</dbReference>
<evidence type="ECO:0000256" key="1">
    <source>
        <dbReference type="ARBA" id="ARBA00007708"/>
    </source>
</evidence>
<evidence type="ECO:0000256" key="3">
    <source>
        <dbReference type="ARBA" id="ARBA00022679"/>
    </source>
</evidence>
<accession>A0A8X8X6W4</accession>
<comment type="similarity">
    <text evidence="1">Belongs to the TOM1 family.</text>
</comment>
<protein>
    <recommendedName>
        <fullName evidence="4">Hcy-binding domain-containing protein</fullName>
    </recommendedName>
</protein>
<dbReference type="PANTHER" id="PTHR46646:SF1">
    <property type="entry name" value="TOM1-LIKE PROTEIN 1"/>
    <property type="match status" value="1"/>
</dbReference>
<dbReference type="Pfam" id="PF02574">
    <property type="entry name" value="S-methyl_trans"/>
    <property type="match status" value="1"/>
</dbReference>
<dbReference type="Proteomes" id="UP000298416">
    <property type="component" value="Unassembled WGS sequence"/>
</dbReference>